<dbReference type="InterPro" id="IPR051085">
    <property type="entry name" value="MB_O-acyltransferase"/>
</dbReference>
<reference evidence="9" key="1">
    <citation type="journal article" date="2021" name="PeerJ">
        <title>Extensive microbial diversity within the chicken gut microbiome revealed by metagenomics and culture.</title>
        <authorList>
            <person name="Gilroy R."/>
            <person name="Ravi A."/>
            <person name="Getino M."/>
            <person name="Pursley I."/>
            <person name="Horton D.L."/>
            <person name="Alikhan N.F."/>
            <person name="Baker D."/>
            <person name="Gharbi K."/>
            <person name="Hall N."/>
            <person name="Watson M."/>
            <person name="Adriaenssens E.M."/>
            <person name="Foster-Nyarko E."/>
            <person name="Jarju S."/>
            <person name="Secka A."/>
            <person name="Antonio M."/>
            <person name="Oren A."/>
            <person name="Chaudhuri R.R."/>
            <person name="La Ragione R."/>
            <person name="Hildebrand F."/>
            <person name="Pallen M.J."/>
        </authorList>
    </citation>
    <scope>NUCLEOTIDE SEQUENCE</scope>
    <source>
        <strain evidence="9">ChiBcec1-1630</strain>
    </source>
</reference>
<comment type="caution">
    <text evidence="9">The sequence shown here is derived from an EMBL/GenBank/DDBJ whole genome shotgun (WGS) entry which is preliminary data.</text>
</comment>
<evidence type="ECO:0000256" key="5">
    <source>
        <dbReference type="ARBA" id="ARBA00022989"/>
    </source>
</evidence>
<feature type="transmembrane region" description="Helical" evidence="8">
    <location>
        <begin position="469"/>
        <end position="487"/>
    </location>
</feature>
<keyword evidence="3 7" id="KW-1003">Cell membrane</keyword>
<dbReference type="EMBL" id="DWVS01000229">
    <property type="protein sequence ID" value="HJC88177.1"/>
    <property type="molecule type" value="Genomic_DNA"/>
</dbReference>
<dbReference type="Pfam" id="PF03062">
    <property type="entry name" value="MBOAT"/>
    <property type="match status" value="1"/>
</dbReference>
<feature type="transmembrane region" description="Helical" evidence="8">
    <location>
        <begin position="83"/>
        <end position="105"/>
    </location>
</feature>
<dbReference type="GO" id="GO:0005886">
    <property type="term" value="C:plasma membrane"/>
    <property type="evidence" value="ECO:0007669"/>
    <property type="project" value="UniProtKB-SubCell"/>
</dbReference>
<dbReference type="PIRSF" id="PIRSF016636">
    <property type="entry name" value="AlgI_DltB"/>
    <property type="match status" value="1"/>
</dbReference>
<evidence type="ECO:0000256" key="3">
    <source>
        <dbReference type="ARBA" id="ARBA00022475"/>
    </source>
</evidence>
<proteinExistence type="inferred from homology"/>
<feature type="transmembrane region" description="Helical" evidence="8">
    <location>
        <begin position="345"/>
        <end position="363"/>
    </location>
</feature>
<dbReference type="PIRSF" id="PIRSF500217">
    <property type="entry name" value="AlgI"/>
    <property type="match status" value="1"/>
</dbReference>
<keyword evidence="7" id="KW-0808">Transferase</keyword>
<feature type="transmembrane region" description="Helical" evidence="8">
    <location>
        <begin position="438"/>
        <end position="457"/>
    </location>
</feature>
<evidence type="ECO:0000256" key="6">
    <source>
        <dbReference type="ARBA" id="ARBA00023136"/>
    </source>
</evidence>
<dbReference type="InterPro" id="IPR028362">
    <property type="entry name" value="AlgI"/>
</dbReference>
<dbReference type="Proteomes" id="UP000823922">
    <property type="component" value="Unassembled WGS sequence"/>
</dbReference>
<evidence type="ECO:0000256" key="8">
    <source>
        <dbReference type="SAM" id="Phobius"/>
    </source>
</evidence>
<keyword evidence="7" id="KW-0012">Acyltransferase</keyword>
<sequence>MLLNSFGYAVFLPVVFLLYWAVPRKWRWVPLLASSYFFYASWGPEYILVLLLTTLISYYAALQMERAGKQRDKAPDKKRGRKAASSAKIVLVLSVLFCAGLLFFFKYLNFFSENVAALLQRFSIPMQPFTLKLALPIGISFYLFQTISYLADVYKGKIPAERHFGIYAVYISFFPKVMQGPIERGASLLPQLHKPRRFHYKEASYSLKLMAWGFFKKLVLADGLSLYVSQVYGNLSSYTGFSLMLATFFYAIQLYCDFSGYTDIALGSAGILGIRLSPNFRSPYFASSIKDFWGRWHISLSSWLRDYIYIPLGGSRVGRVRHARNIMITFLVSGLWHGASWNYVLWGGIHGALQIIEGFFPWNKKGSRFQTDRRLHALLSVVTVPVTFLLVCFAWIFFRAATFQDALYVIRNMFTGIGAPGAYIHDGAVQMGITFTNLMFHCLPLIPLFLFDLVSLKTDVIALISRQRFFIRWPVYILLLLVILLFSEKGVTTEFIYMQF</sequence>
<gene>
    <name evidence="9" type="ORF">H9926_09195</name>
</gene>
<dbReference type="InterPro" id="IPR024194">
    <property type="entry name" value="Ac/AlaTfrase_AlgI/DltB"/>
</dbReference>
<dbReference type="PANTHER" id="PTHR13285">
    <property type="entry name" value="ACYLTRANSFERASE"/>
    <property type="match status" value="1"/>
</dbReference>
<feature type="transmembrane region" description="Helical" evidence="8">
    <location>
        <begin position="133"/>
        <end position="154"/>
    </location>
</feature>
<keyword evidence="4 8" id="KW-0812">Transmembrane</keyword>
<evidence type="ECO:0000256" key="4">
    <source>
        <dbReference type="ARBA" id="ARBA00022692"/>
    </source>
</evidence>
<keyword evidence="6 7" id="KW-0472">Membrane</keyword>
<dbReference type="AlphaFoldDB" id="A0A9D2QLB1"/>
<protein>
    <submittedName>
        <fullName evidence="9">MBOAT family protein</fullName>
    </submittedName>
</protein>
<dbReference type="InterPro" id="IPR004299">
    <property type="entry name" value="MBOAT_fam"/>
</dbReference>
<feature type="transmembrane region" description="Helical" evidence="8">
    <location>
        <begin position="375"/>
        <end position="398"/>
    </location>
</feature>
<evidence type="ECO:0000256" key="2">
    <source>
        <dbReference type="ARBA" id="ARBA00010323"/>
    </source>
</evidence>
<evidence type="ECO:0000313" key="10">
    <source>
        <dbReference type="Proteomes" id="UP000823922"/>
    </source>
</evidence>
<accession>A0A9D2QLB1</accession>
<dbReference type="GO" id="GO:0016746">
    <property type="term" value="F:acyltransferase activity"/>
    <property type="evidence" value="ECO:0007669"/>
    <property type="project" value="UniProtKB-KW"/>
</dbReference>
<comment type="similarity">
    <text evidence="2 7">Belongs to the membrane-bound acyltransferase family.</text>
</comment>
<dbReference type="PANTHER" id="PTHR13285:SF18">
    <property type="entry name" value="PROTEIN-CYSTEINE N-PALMITOYLTRANSFERASE RASP"/>
    <property type="match status" value="1"/>
</dbReference>
<comment type="subcellular location">
    <subcellularLocation>
        <location evidence="1">Cell membrane</location>
        <topology evidence="1">Multi-pass membrane protein</topology>
    </subcellularLocation>
</comment>
<reference evidence="9" key="2">
    <citation type="submission" date="2021-04" db="EMBL/GenBank/DDBJ databases">
        <authorList>
            <person name="Gilroy R."/>
        </authorList>
    </citation>
    <scope>NUCLEOTIDE SEQUENCE</scope>
    <source>
        <strain evidence="9">ChiBcec1-1630</strain>
    </source>
</reference>
<dbReference type="GO" id="GO:0042121">
    <property type="term" value="P:alginic acid biosynthetic process"/>
    <property type="evidence" value="ECO:0007669"/>
    <property type="project" value="InterPro"/>
</dbReference>
<feature type="transmembrane region" description="Helical" evidence="8">
    <location>
        <begin position="42"/>
        <end position="62"/>
    </location>
</feature>
<evidence type="ECO:0000256" key="1">
    <source>
        <dbReference type="ARBA" id="ARBA00004651"/>
    </source>
</evidence>
<evidence type="ECO:0000256" key="7">
    <source>
        <dbReference type="PIRNR" id="PIRNR016636"/>
    </source>
</evidence>
<feature type="transmembrane region" description="Helical" evidence="8">
    <location>
        <begin position="235"/>
        <end position="256"/>
    </location>
</feature>
<name>A0A9D2QLB1_9FIRM</name>
<feature type="transmembrane region" description="Helical" evidence="8">
    <location>
        <begin position="5"/>
        <end position="22"/>
    </location>
</feature>
<keyword evidence="5 8" id="KW-1133">Transmembrane helix</keyword>
<evidence type="ECO:0000313" key="9">
    <source>
        <dbReference type="EMBL" id="HJC88177.1"/>
    </source>
</evidence>
<organism evidence="9 10">
    <name type="scientific">Candidatus Eisenbergiella intestinigallinarum</name>
    <dbReference type="NCBI Taxonomy" id="2838549"/>
    <lineage>
        <taxon>Bacteria</taxon>
        <taxon>Bacillati</taxon>
        <taxon>Bacillota</taxon>
        <taxon>Clostridia</taxon>
        <taxon>Lachnospirales</taxon>
        <taxon>Lachnospiraceae</taxon>
        <taxon>Eisenbergiella</taxon>
    </lineage>
</organism>